<dbReference type="CDD" id="cd18787">
    <property type="entry name" value="SF2_C_DEAD"/>
    <property type="match status" value="1"/>
</dbReference>
<dbReference type="CDD" id="cd00268">
    <property type="entry name" value="DEADc"/>
    <property type="match status" value="1"/>
</dbReference>
<dbReference type="PANTHER" id="PTHR47959:SF1">
    <property type="entry name" value="ATP-DEPENDENT RNA HELICASE DBPA"/>
    <property type="match status" value="1"/>
</dbReference>
<evidence type="ECO:0000256" key="4">
    <source>
        <dbReference type="ARBA" id="ARBA00022840"/>
    </source>
</evidence>
<dbReference type="PROSITE" id="PS51194">
    <property type="entry name" value="HELICASE_CTER"/>
    <property type="match status" value="1"/>
</dbReference>
<evidence type="ECO:0000256" key="2">
    <source>
        <dbReference type="ARBA" id="ARBA00022801"/>
    </source>
</evidence>
<dbReference type="Pfam" id="PF00270">
    <property type="entry name" value="DEAD"/>
    <property type="match status" value="1"/>
</dbReference>
<organism evidence="8">
    <name type="scientific">marine metagenome</name>
    <dbReference type="NCBI Taxonomy" id="408172"/>
    <lineage>
        <taxon>unclassified sequences</taxon>
        <taxon>metagenomes</taxon>
        <taxon>ecological metagenomes</taxon>
    </lineage>
</organism>
<evidence type="ECO:0000259" key="7">
    <source>
        <dbReference type="PROSITE" id="PS51194"/>
    </source>
</evidence>
<dbReference type="InterPro" id="IPR050079">
    <property type="entry name" value="DEAD_box_RNA_helicase"/>
</dbReference>
<keyword evidence="4" id="KW-0067">ATP-binding</keyword>
<dbReference type="Pfam" id="PF00271">
    <property type="entry name" value="Helicase_C"/>
    <property type="match status" value="1"/>
</dbReference>
<protein>
    <recommendedName>
        <fullName evidence="9">RNA helicase</fullName>
    </recommendedName>
</protein>
<feature type="domain" description="Helicase C-terminal" evidence="7">
    <location>
        <begin position="243"/>
        <end position="391"/>
    </location>
</feature>
<dbReference type="InterPro" id="IPR044742">
    <property type="entry name" value="DEAD/DEAH_RhlB"/>
</dbReference>
<feature type="compositionally biased region" description="Basic residues" evidence="5">
    <location>
        <begin position="463"/>
        <end position="483"/>
    </location>
</feature>
<gene>
    <name evidence="8" type="ORF">METZ01_LOCUS170977</name>
</gene>
<dbReference type="InterPro" id="IPR000629">
    <property type="entry name" value="RNA-helicase_DEAD-box_CS"/>
</dbReference>
<keyword evidence="1" id="KW-0547">Nucleotide-binding</keyword>
<dbReference type="PROSITE" id="PS00039">
    <property type="entry name" value="DEAD_ATP_HELICASE"/>
    <property type="match status" value="1"/>
</dbReference>
<dbReference type="GO" id="GO:0003724">
    <property type="term" value="F:RNA helicase activity"/>
    <property type="evidence" value="ECO:0007669"/>
    <property type="project" value="TreeGrafter"/>
</dbReference>
<dbReference type="GO" id="GO:0005829">
    <property type="term" value="C:cytosol"/>
    <property type="evidence" value="ECO:0007669"/>
    <property type="project" value="TreeGrafter"/>
</dbReference>
<feature type="domain" description="Helicase ATP-binding" evidence="6">
    <location>
        <begin position="49"/>
        <end position="220"/>
    </location>
</feature>
<evidence type="ECO:0000313" key="8">
    <source>
        <dbReference type="EMBL" id="SVB18123.1"/>
    </source>
</evidence>
<dbReference type="PANTHER" id="PTHR47959">
    <property type="entry name" value="ATP-DEPENDENT RNA HELICASE RHLE-RELATED"/>
    <property type="match status" value="1"/>
</dbReference>
<dbReference type="GO" id="GO:0003676">
    <property type="term" value="F:nucleic acid binding"/>
    <property type="evidence" value="ECO:0007669"/>
    <property type="project" value="InterPro"/>
</dbReference>
<dbReference type="InterPro" id="IPR014001">
    <property type="entry name" value="Helicase_ATP-bd"/>
</dbReference>
<keyword evidence="3" id="KW-0347">Helicase</keyword>
<evidence type="ECO:0000256" key="3">
    <source>
        <dbReference type="ARBA" id="ARBA00022806"/>
    </source>
</evidence>
<evidence type="ECO:0000259" key="6">
    <source>
        <dbReference type="PROSITE" id="PS51192"/>
    </source>
</evidence>
<evidence type="ECO:0000256" key="1">
    <source>
        <dbReference type="ARBA" id="ARBA00022741"/>
    </source>
</evidence>
<feature type="region of interest" description="Disordered" evidence="5">
    <location>
        <begin position="452"/>
        <end position="483"/>
    </location>
</feature>
<dbReference type="SUPFAM" id="SSF52540">
    <property type="entry name" value="P-loop containing nucleoside triphosphate hydrolases"/>
    <property type="match status" value="1"/>
</dbReference>
<proteinExistence type="predicted"/>
<dbReference type="AlphaFoldDB" id="A0A382BYI6"/>
<dbReference type="InterPro" id="IPR027417">
    <property type="entry name" value="P-loop_NTPase"/>
</dbReference>
<dbReference type="GO" id="GO:0016787">
    <property type="term" value="F:hydrolase activity"/>
    <property type="evidence" value="ECO:0007669"/>
    <property type="project" value="UniProtKB-KW"/>
</dbReference>
<dbReference type="SMART" id="SM00487">
    <property type="entry name" value="DEXDc"/>
    <property type="match status" value="1"/>
</dbReference>
<name>A0A382BYI6_9ZZZZ</name>
<accession>A0A382BYI6</accession>
<dbReference type="GO" id="GO:0005524">
    <property type="term" value="F:ATP binding"/>
    <property type="evidence" value="ECO:0007669"/>
    <property type="project" value="UniProtKB-KW"/>
</dbReference>
<dbReference type="EMBL" id="UINC01031685">
    <property type="protein sequence ID" value="SVB18123.1"/>
    <property type="molecule type" value="Genomic_DNA"/>
</dbReference>
<evidence type="ECO:0008006" key="9">
    <source>
        <dbReference type="Google" id="ProtNLM"/>
    </source>
</evidence>
<reference evidence="8" key="1">
    <citation type="submission" date="2018-05" db="EMBL/GenBank/DDBJ databases">
        <authorList>
            <person name="Lanie J.A."/>
            <person name="Ng W.-L."/>
            <person name="Kazmierczak K.M."/>
            <person name="Andrzejewski T.M."/>
            <person name="Davidsen T.M."/>
            <person name="Wayne K.J."/>
            <person name="Tettelin H."/>
            <person name="Glass J.I."/>
            <person name="Rusch D."/>
            <person name="Podicherti R."/>
            <person name="Tsui H.-C.T."/>
            <person name="Winkler M.E."/>
        </authorList>
    </citation>
    <scope>NUCLEOTIDE SEQUENCE</scope>
</reference>
<sequence length="483" mass="54577">MAKPLNESVVSEPKDLLSEVGIEDLDEPLRAGAARAGWTTLMPVQAMAIPYLLARRDMLIQARTGSGKTGAFLLPMLKRLDQSRPHCQALVLVPTRELARQVWHEAETLCGDAGLRHVPVYGGVGYGPQVDALRDGAHIVVGTPGRVLDHLLKRTMSFKHLKMVVFDEADRMLSMGFYPDMKEMQRHFPERRLHSCMFSATFPDFVMRTAREFLHEPEFLSLSRDHIHVTDTEHVYYIVPGMDKDRSLMRIIELENPTSAIIFSNTKSMVHYVSNLLKNFGYDADELSADLSQAERERVLKRVRQGSLRFLVATDVAARGLDIPDLSHVIQYEPPADIEGYIHRAGRTGRAGATGIAMSLVTELEWFTLNKIAKAFGIEMQERPLPTPSDVETLVAERVTVLLEARLRDRDALKRERSQRFIALARQLAENEDESALIAMLLDDYYQQSLHAPLHRPAEPPLPKKKVGTPRPRRRSSGRSPRR</sequence>
<dbReference type="SMART" id="SM00490">
    <property type="entry name" value="HELICc"/>
    <property type="match status" value="1"/>
</dbReference>
<dbReference type="Gene3D" id="3.40.50.300">
    <property type="entry name" value="P-loop containing nucleotide triphosphate hydrolases"/>
    <property type="match status" value="2"/>
</dbReference>
<dbReference type="InterPro" id="IPR011545">
    <property type="entry name" value="DEAD/DEAH_box_helicase_dom"/>
</dbReference>
<dbReference type="InterPro" id="IPR001650">
    <property type="entry name" value="Helicase_C-like"/>
</dbReference>
<evidence type="ECO:0000256" key="5">
    <source>
        <dbReference type="SAM" id="MobiDB-lite"/>
    </source>
</evidence>
<keyword evidence="2" id="KW-0378">Hydrolase</keyword>
<dbReference type="PROSITE" id="PS51192">
    <property type="entry name" value="HELICASE_ATP_BIND_1"/>
    <property type="match status" value="1"/>
</dbReference>